<protein>
    <submittedName>
        <fullName evidence="1">Uncharacterized protein</fullName>
    </submittedName>
</protein>
<accession>A0A2S5TIE6</accession>
<comment type="caution">
    <text evidence="1">The sequence shown here is derived from an EMBL/GenBank/DDBJ whole genome shotgun (WGS) entry which is preliminary data.</text>
</comment>
<evidence type="ECO:0000313" key="1">
    <source>
        <dbReference type="EMBL" id="PPE74578.1"/>
    </source>
</evidence>
<dbReference type="RefSeq" id="WP_104229736.1">
    <property type="nucleotide sequence ID" value="NZ_PSNW01000003.1"/>
</dbReference>
<organism evidence="1 2">
    <name type="scientific">Solimonas fluminis</name>
    <dbReference type="NCBI Taxonomy" id="2086571"/>
    <lineage>
        <taxon>Bacteria</taxon>
        <taxon>Pseudomonadati</taxon>
        <taxon>Pseudomonadota</taxon>
        <taxon>Gammaproteobacteria</taxon>
        <taxon>Nevskiales</taxon>
        <taxon>Nevskiaceae</taxon>
        <taxon>Solimonas</taxon>
    </lineage>
</organism>
<dbReference type="EMBL" id="PSNW01000003">
    <property type="protein sequence ID" value="PPE74578.1"/>
    <property type="molecule type" value="Genomic_DNA"/>
</dbReference>
<dbReference type="OrthoDB" id="9833973at2"/>
<proteinExistence type="predicted"/>
<name>A0A2S5TIE6_9GAMM</name>
<reference evidence="1 2" key="1">
    <citation type="submission" date="2018-02" db="EMBL/GenBank/DDBJ databases">
        <title>Genome sequencing of Solimonas sp. HR-BB.</title>
        <authorList>
            <person name="Lee Y."/>
            <person name="Jeon C.O."/>
        </authorList>
    </citation>
    <scope>NUCLEOTIDE SEQUENCE [LARGE SCALE GENOMIC DNA]</scope>
    <source>
        <strain evidence="1 2">HR-BB</strain>
    </source>
</reference>
<sequence length="226" mass="23635">MGSKPKAPGETAEQKEMAAIAAESYDDWRERWLPLQQSFFEDTMDVAPRRRQALDTAATDYAQAFGRAQQGLESRLFGSGAAPGSGRYAMGLAGFANDRAQALGQGMAALDALIDDQYAQGLQALIDIGRGERTQALQGLSEAADLAQRRSLADAQNAFQGRAAMQDAIGSAAGMAAAYGLRGKATPAGGSPSSLSTYGSFDAIADGSMTPDFGTMSLQPGSRYGF</sequence>
<evidence type="ECO:0000313" key="2">
    <source>
        <dbReference type="Proteomes" id="UP000238220"/>
    </source>
</evidence>
<dbReference type="AlphaFoldDB" id="A0A2S5TIE6"/>
<keyword evidence="2" id="KW-1185">Reference proteome</keyword>
<dbReference type="Proteomes" id="UP000238220">
    <property type="component" value="Unassembled WGS sequence"/>
</dbReference>
<gene>
    <name evidence="1" type="ORF">C3942_07395</name>
</gene>